<keyword evidence="1" id="KW-0812">Transmembrane</keyword>
<keyword evidence="1" id="KW-1133">Transmembrane helix</keyword>
<sequence length="281" mass="30076">MQTGRAPAPVSRYLELGVRIHWDEFSQITAVVLLLYLPLAFLALLLQPSLQSILRPGAGDALVLVPRMLLAQLLLRLMQAFIFILLILRLDAQRRGGGDAWDLSEASSRLWQVARVDLAYAFGLQGLAVLTLWVSAGALSFLLGDGPLIFPASISITAFAVLPPAIRYYFCAFAALLHRDGFRAAFRRSAAASAGAEKPVVLLVLAYLGAWFVLWQLVHGLFGGTGFGQLILQAGIMVTSVSYFFAGYNLYLDLAPPLPGEGGEGAAGEAGRALPLPPGGN</sequence>
<gene>
    <name evidence="2" type="ORF">HYZ11_00780</name>
</gene>
<dbReference type="AlphaFoldDB" id="A0A932HV94"/>
<accession>A0A932HV94</accession>
<protein>
    <submittedName>
        <fullName evidence="2">Uncharacterized protein</fullName>
    </submittedName>
</protein>
<feature type="transmembrane region" description="Helical" evidence="1">
    <location>
        <begin position="199"/>
        <end position="218"/>
    </location>
</feature>
<feature type="transmembrane region" description="Helical" evidence="1">
    <location>
        <begin position="118"/>
        <end position="143"/>
    </location>
</feature>
<evidence type="ECO:0000313" key="2">
    <source>
        <dbReference type="EMBL" id="MBI3126121.1"/>
    </source>
</evidence>
<dbReference type="EMBL" id="JACPUR010000001">
    <property type="protein sequence ID" value="MBI3126121.1"/>
    <property type="molecule type" value="Genomic_DNA"/>
</dbReference>
<feature type="transmembrane region" description="Helical" evidence="1">
    <location>
        <begin position="68"/>
        <end position="88"/>
    </location>
</feature>
<feature type="transmembrane region" description="Helical" evidence="1">
    <location>
        <begin position="230"/>
        <end position="251"/>
    </location>
</feature>
<evidence type="ECO:0000256" key="1">
    <source>
        <dbReference type="SAM" id="Phobius"/>
    </source>
</evidence>
<evidence type="ECO:0000313" key="3">
    <source>
        <dbReference type="Proteomes" id="UP000782312"/>
    </source>
</evidence>
<proteinExistence type="predicted"/>
<keyword evidence="1" id="KW-0472">Membrane</keyword>
<name>A0A932HV94_UNCTE</name>
<reference evidence="2" key="1">
    <citation type="submission" date="2020-07" db="EMBL/GenBank/DDBJ databases">
        <title>Huge and variable diversity of episymbiotic CPR bacteria and DPANN archaea in groundwater ecosystems.</title>
        <authorList>
            <person name="He C.Y."/>
            <person name="Keren R."/>
            <person name="Whittaker M."/>
            <person name="Farag I.F."/>
            <person name="Doudna J."/>
            <person name="Cate J.H.D."/>
            <person name="Banfield J.F."/>
        </authorList>
    </citation>
    <scope>NUCLEOTIDE SEQUENCE</scope>
    <source>
        <strain evidence="2">NC_groundwater_763_Ag_S-0.2um_68_21</strain>
    </source>
</reference>
<organism evidence="2 3">
    <name type="scientific">Tectimicrobiota bacterium</name>
    <dbReference type="NCBI Taxonomy" id="2528274"/>
    <lineage>
        <taxon>Bacteria</taxon>
        <taxon>Pseudomonadati</taxon>
        <taxon>Nitrospinota/Tectimicrobiota group</taxon>
        <taxon>Candidatus Tectimicrobiota</taxon>
    </lineage>
</organism>
<dbReference type="Proteomes" id="UP000782312">
    <property type="component" value="Unassembled WGS sequence"/>
</dbReference>
<feature type="transmembrane region" description="Helical" evidence="1">
    <location>
        <begin position="28"/>
        <end position="48"/>
    </location>
</feature>
<comment type="caution">
    <text evidence="2">The sequence shown here is derived from an EMBL/GenBank/DDBJ whole genome shotgun (WGS) entry which is preliminary data.</text>
</comment>
<feature type="transmembrane region" description="Helical" evidence="1">
    <location>
        <begin position="149"/>
        <end position="178"/>
    </location>
</feature>